<dbReference type="GO" id="GO:0005789">
    <property type="term" value="C:endoplasmic reticulum membrane"/>
    <property type="evidence" value="ECO:0007669"/>
    <property type="project" value="UniProtKB-SubCell"/>
</dbReference>
<comment type="similarity">
    <text evidence="7">Belongs to the TRAP-alpha family.</text>
</comment>
<gene>
    <name evidence="9" type="ORF">CVIRNUC_010047</name>
</gene>
<comment type="domain">
    <text evidence="7">Shows a remarkable charge distribution with the N-terminus being highly negatively charged, and the cytoplasmic C-terminus positively charged.</text>
</comment>
<accession>A0AAV1IHS3</accession>
<feature type="transmembrane region" description="Helical" evidence="7">
    <location>
        <begin position="170"/>
        <end position="197"/>
    </location>
</feature>
<organism evidence="9 10">
    <name type="scientific">Coccomyxa viridis</name>
    <dbReference type="NCBI Taxonomy" id="1274662"/>
    <lineage>
        <taxon>Eukaryota</taxon>
        <taxon>Viridiplantae</taxon>
        <taxon>Chlorophyta</taxon>
        <taxon>core chlorophytes</taxon>
        <taxon>Trebouxiophyceae</taxon>
        <taxon>Trebouxiophyceae incertae sedis</taxon>
        <taxon>Coccomyxaceae</taxon>
        <taxon>Coccomyxa</taxon>
    </lineage>
</organism>
<keyword evidence="2 7" id="KW-0812">Transmembrane</keyword>
<comment type="subunit">
    <text evidence="7">Heterotetramer of TRAP-alpha, TRAP-beta, TRAP-delta and TRAP-gamma.</text>
</comment>
<evidence type="ECO:0000256" key="1">
    <source>
        <dbReference type="ARBA" id="ARBA00004115"/>
    </source>
</evidence>
<evidence type="ECO:0000256" key="8">
    <source>
        <dbReference type="SAM" id="SignalP"/>
    </source>
</evidence>
<evidence type="ECO:0000256" key="6">
    <source>
        <dbReference type="ARBA" id="ARBA00023136"/>
    </source>
</evidence>
<comment type="subcellular location">
    <subcellularLocation>
        <location evidence="1 7">Endoplasmic reticulum membrane</location>
        <topology evidence="1 7">Single-pass type I membrane protein</topology>
    </subcellularLocation>
</comment>
<dbReference type="EMBL" id="CAUYUE010000015">
    <property type="protein sequence ID" value="CAK0786833.1"/>
    <property type="molecule type" value="Genomic_DNA"/>
</dbReference>
<dbReference type="Proteomes" id="UP001314263">
    <property type="component" value="Unassembled WGS sequence"/>
</dbReference>
<evidence type="ECO:0000256" key="7">
    <source>
        <dbReference type="RuleBase" id="RU368074"/>
    </source>
</evidence>
<proteinExistence type="inferred from homology"/>
<dbReference type="Pfam" id="PF03896">
    <property type="entry name" value="TRAP_alpha"/>
    <property type="match status" value="1"/>
</dbReference>
<evidence type="ECO:0000256" key="3">
    <source>
        <dbReference type="ARBA" id="ARBA00022729"/>
    </source>
</evidence>
<feature type="signal peptide" evidence="8">
    <location>
        <begin position="1"/>
        <end position="21"/>
    </location>
</feature>
<keyword evidence="4 7" id="KW-0256">Endoplasmic reticulum</keyword>
<reference evidence="9 10" key="1">
    <citation type="submission" date="2023-10" db="EMBL/GenBank/DDBJ databases">
        <authorList>
            <person name="Maclean D."/>
            <person name="Macfadyen A."/>
        </authorList>
    </citation>
    <scope>NUCLEOTIDE SEQUENCE [LARGE SCALE GENOMIC DNA]</scope>
</reference>
<keyword evidence="10" id="KW-1185">Reference proteome</keyword>
<keyword evidence="3 7" id="KW-0732">Signal</keyword>
<keyword evidence="5 7" id="KW-1133">Transmembrane helix</keyword>
<evidence type="ECO:0000256" key="2">
    <source>
        <dbReference type="ARBA" id="ARBA00022692"/>
    </source>
</evidence>
<dbReference type="AlphaFoldDB" id="A0AAV1IHS3"/>
<dbReference type="InterPro" id="IPR005595">
    <property type="entry name" value="TRAP_alpha"/>
</dbReference>
<sequence>MARWHSLGLIVALLSISAAHGQYSYHQAWSSILTDMPASLPGVETQYWFPEHSDLLFPAGELVETVVGVHNAASSAINITVLAGSLNNAKAFSQHFQNFTAQEQNRIVGPGEEASLNFWFQPDQSFPAREFQVALSMFYTADTGMQHTTTFFNRTIDIVEPHTWVDFQALFLFVLILAALGGLGYLAYLGLVQYGLIKPRKTGRQGRKVETKKKVVDSDEWLKGTHYNQGLRKASLKTKVPLKSDVVVVDTVPKKTK</sequence>
<dbReference type="PANTHER" id="PTHR12924:SF0">
    <property type="entry name" value="TRANSLOCON-ASSOCIATED PROTEIN SUBUNIT ALPHA"/>
    <property type="match status" value="1"/>
</dbReference>
<comment type="function">
    <text evidence="7">TRAP proteins are part of a complex whose function is to bind calcium to the ER membrane and thereby regulate the retention of ER resident proteins. May be involved in the recycling of the translocation apparatus after completion of the translocation process or may function as a membrane-bound chaperone facilitating folding of translocated proteins.</text>
</comment>
<comment type="caution">
    <text evidence="9">The sequence shown here is derived from an EMBL/GenBank/DDBJ whole genome shotgun (WGS) entry which is preliminary data.</text>
</comment>
<protein>
    <recommendedName>
        <fullName evidence="7">Translocon-associated protein subunit alpha</fullName>
        <shortName evidence="7">TRAP-alpha</shortName>
    </recommendedName>
    <alternativeName>
        <fullName evidence="7">Signal sequence receptor subunit alpha</fullName>
    </alternativeName>
</protein>
<keyword evidence="7" id="KW-0106">Calcium</keyword>
<evidence type="ECO:0000313" key="10">
    <source>
        <dbReference type="Proteomes" id="UP001314263"/>
    </source>
</evidence>
<evidence type="ECO:0000313" key="9">
    <source>
        <dbReference type="EMBL" id="CAK0786833.1"/>
    </source>
</evidence>
<dbReference type="PANTHER" id="PTHR12924">
    <property type="entry name" value="TRANSLOCON-ASSOCIATED PROTEIN, ALPHA SUBUNIT"/>
    <property type="match status" value="1"/>
</dbReference>
<feature type="chain" id="PRO_5043998892" description="Translocon-associated protein subunit alpha" evidence="8">
    <location>
        <begin position="22"/>
        <end position="257"/>
    </location>
</feature>
<evidence type="ECO:0000256" key="5">
    <source>
        <dbReference type="ARBA" id="ARBA00022989"/>
    </source>
</evidence>
<keyword evidence="6 7" id="KW-0472">Membrane</keyword>
<name>A0AAV1IHS3_9CHLO</name>
<evidence type="ECO:0000256" key="4">
    <source>
        <dbReference type="ARBA" id="ARBA00022824"/>
    </source>
</evidence>